<organism evidence="2 3">
    <name type="scientific">Effusibacillus consociatus</name>
    <dbReference type="NCBI Taxonomy" id="1117041"/>
    <lineage>
        <taxon>Bacteria</taxon>
        <taxon>Bacillati</taxon>
        <taxon>Bacillota</taxon>
        <taxon>Bacilli</taxon>
        <taxon>Bacillales</taxon>
        <taxon>Alicyclobacillaceae</taxon>
        <taxon>Effusibacillus</taxon>
    </lineage>
</organism>
<gene>
    <name evidence="2" type="ORF">ACFO8Q_22420</name>
</gene>
<accession>A0ABV9QBM1</accession>
<proteinExistence type="predicted"/>
<reference evidence="3" key="1">
    <citation type="journal article" date="2019" name="Int. J. Syst. Evol. Microbiol.">
        <title>The Global Catalogue of Microorganisms (GCM) 10K type strain sequencing project: providing services to taxonomists for standard genome sequencing and annotation.</title>
        <authorList>
            <consortium name="The Broad Institute Genomics Platform"/>
            <consortium name="The Broad Institute Genome Sequencing Center for Infectious Disease"/>
            <person name="Wu L."/>
            <person name="Ma J."/>
        </authorList>
    </citation>
    <scope>NUCLEOTIDE SEQUENCE [LARGE SCALE GENOMIC DNA]</scope>
    <source>
        <strain evidence="3">WYCCWR 12678</strain>
    </source>
</reference>
<keyword evidence="3" id="KW-1185">Reference proteome</keyword>
<feature type="coiled-coil region" evidence="1">
    <location>
        <begin position="15"/>
        <end position="49"/>
    </location>
</feature>
<sequence>MSNEYVLFQTVKMAKNDAEYKLGKLDKLIKKLERKLNRLEHELDQLPVRAE</sequence>
<evidence type="ECO:0000313" key="3">
    <source>
        <dbReference type="Proteomes" id="UP001596002"/>
    </source>
</evidence>
<comment type="caution">
    <text evidence="2">The sequence shown here is derived from an EMBL/GenBank/DDBJ whole genome shotgun (WGS) entry which is preliminary data.</text>
</comment>
<protein>
    <submittedName>
        <fullName evidence="2">Uncharacterized protein</fullName>
    </submittedName>
</protein>
<name>A0ABV9QBM1_9BACL</name>
<dbReference type="EMBL" id="JBHSHC010000154">
    <property type="protein sequence ID" value="MFC4770037.1"/>
    <property type="molecule type" value="Genomic_DNA"/>
</dbReference>
<dbReference type="Proteomes" id="UP001596002">
    <property type="component" value="Unassembled WGS sequence"/>
</dbReference>
<evidence type="ECO:0000313" key="2">
    <source>
        <dbReference type="EMBL" id="MFC4770037.1"/>
    </source>
</evidence>
<evidence type="ECO:0000256" key="1">
    <source>
        <dbReference type="SAM" id="Coils"/>
    </source>
</evidence>
<dbReference type="RefSeq" id="WP_380029242.1">
    <property type="nucleotide sequence ID" value="NZ_JBHSHC010000154.1"/>
</dbReference>
<keyword evidence="1" id="KW-0175">Coiled coil</keyword>